<accession>A0A2N1IQN3</accession>
<sequence>MRKMVRVEDLHFRDLRHAGVSWLFEMDWDIPAALHPLRRVKRTWHSSYTARPDHPRQPASIQRRLMKRKSSKWMYLAPLWTKSVNGLMKSTAASFRFSPNVEGS</sequence>
<comment type="caution">
    <text evidence="1">The sequence shown here is derived from an EMBL/GenBank/DDBJ whole genome shotgun (WGS) entry which is preliminary data.</text>
</comment>
<proteinExistence type="predicted"/>
<dbReference type="Proteomes" id="UP000233399">
    <property type="component" value="Unassembled WGS sequence"/>
</dbReference>
<evidence type="ECO:0000313" key="2">
    <source>
        <dbReference type="Proteomes" id="UP000233399"/>
    </source>
</evidence>
<organism evidence="1 2">
    <name type="scientific">Pseudomonas monteilii</name>
    <dbReference type="NCBI Taxonomy" id="76759"/>
    <lineage>
        <taxon>Bacteria</taxon>
        <taxon>Pseudomonadati</taxon>
        <taxon>Pseudomonadota</taxon>
        <taxon>Gammaproteobacteria</taxon>
        <taxon>Pseudomonadales</taxon>
        <taxon>Pseudomonadaceae</taxon>
        <taxon>Pseudomonas</taxon>
    </lineage>
</organism>
<evidence type="ECO:0000313" key="1">
    <source>
        <dbReference type="EMBL" id="PKI20900.1"/>
    </source>
</evidence>
<dbReference type="EMBL" id="PJCG01000023">
    <property type="protein sequence ID" value="PKI20900.1"/>
    <property type="molecule type" value="Genomic_DNA"/>
</dbReference>
<protein>
    <recommendedName>
        <fullName evidence="3">Integrase</fullName>
    </recommendedName>
</protein>
<reference evidence="1 2" key="1">
    <citation type="submission" date="2017-12" db="EMBL/GenBank/DDBJ databases">
        <title>Isolation and characterization of an aerobic denitrifying Pseudomonas monteilii CY06 from aquaculture ponds.</title>
        <authorList>
            <person name="Ma Q."/>
            <person name="Cai Y."/>
            <person name="He Z."/>
        </authorList>
    </citation>
    <scope>NUCLEOTIDE SEQUENCE [LARGE SCALE GENOMIC DNA]</scope>
    <source>
        <strain evidence="1 2">CY06</strain>
    </source>
</reference>
<name>A0A2N1IQN3_9PSED</name>
<dbReference type="AlphaFoldDB" id="A0A2N1IQN3"/>
<gene>
    <name evidence="1" type="ORF">CXB65_15655</name>
</gene>
<evidence type="ECO:0008006" key="3">
    <source>
        <dbReference type="Google" id="ProtNLM"/>
    </source>
</evidence>